<keyword evidence="1 3" id="KW-0597">Phosphoprotein</keyword>
<dbReference type="SMART" id="SM00421">
    <property type="entry name" value="HTH_LUXR"/>
    <property type="match status" value="1"/>
</dbReference>
<dbReference type="eggNOG" id="COG2197">
    <property type="taxonomic scope" value="Bacteria"/>
</dbReference>
<dbReference type="InterPro" id="IPR058245">
    <property type="entry name" value="NreC/VraR/RcsB-like_REC"/>
</dbReference>
<evidence type="ECO:0000313" key="7">
    <source>
        <dbReference type="Proteomes" id="UP000030013"/>
    </source>
</evidence>
<dbReference type="Pfam" id="PF00072">
    <property type="entry name" value="Response_reg"/>
    <property type="match status" value="1"/>
</dbReference>
<evidence type="ECO:0000256" key="3">
    <source>
        <dbReference type="PROSITE-ProRule" id="PRU00169"/>
    </source>
</evidence>
<dbReference type="PANTHER" id="PTHR43214:SF43">
    <property type="entry name" value="TWO-COMPONENT RESPONSE REGULATOR"/>
    <property type="match status" value="1"/>
</dbReference>
<name>A0A0A0K018_9MICO</name>
<dbReference type="AlphaFoldDB" id="A0A0A0K018"/>
<evidence type="ECO:0000256" key="2">
    <source>
        <dbReference type="ARBA" id="ARBA00023125"/>
    </source>
</evidence>
<dbReference type="SUPFAM" id="SSF46894">
    <property type="entry name" value="C-terminal effector domain of the bipartite response regulators"/>
    <property type="match status" value="1"/>
</dbReference>
<dbReference type="CDD" id="cd17535">
    <property type="entry name" value="REC_NarL-like"/>
    <property type="match status" value="1"/>
</dbReference>
<sequence>MLLVDDHPLFLDGVRAALAGEDDIEVVGEAHDVATAVALAGDLRPDVVLMDLNLPDGSGADATREVVATSPTTRILFITMSADDEAVVAAMRSGARGFFVKGGGRDDLLQAVRTVASGGAVFSPAVADRLGAWFTGMAAQPGRESFPQVTEREREVLDLVARGYDNRRIAKALFLSDKTVRNHISTILTKLGAADRAEAVQRARRAGMGALDKGTSVS</sequence>
<dbReference type="GO" id="GO:0006355">
    <property type="term" value="P:regulation of DNA-templated transcription"/>
    <property type="evidence" value="ECO:0007669"/>
    <property type="project" value="InterPro"/>
</dbReference>
<dbReference type="PROSITE" id="PS50043">
    <property type="entry name" value="HTH_LUXR_2"/>
    <property type="match status" value="1"/>
</dbReference>
<dbReference type="PROSITE" id="PS50110">
    <property type="entry name" value="RESPONSE_REGULATORY"/>
    <property type="match status" value="1"/>
</dbReference>
<evidence type="ECO:0000259" key="5">
    <source>
        <dbReference type="PROSITE" id="PS50110"/>
    </source>
</evidence>
<keyword evidence="7" id="KW-1185">Reference proteome</keyword>
<proteinExistence type="predicted"/>
<dbReference type="Proteomes" id="UP000030013">
    <property type="component" value="Unassembled WGS sequence"/>
</dbReference>
<dbReference type="GO" id="GO:0000160">
    <property type="term" value="P:phosphorelay signal transduction system"/>
    <property type="evidence" value="ECO:0007669"/>
    <property type="project" value="InterPro"/>
</dbReference>
<organism evidence="6 7">
    <name type="scientific">Knoellia aerolata DSM 18566</name>
    <dbReference type="NCBI Taxonomy" id="1385519"/>
    <lineage>
        <taxon>Bacteria</taxon>
        <taxon>Bacillati</taxon>
        <taxon>Actinomycetota</taxon>
        <taxon>Actinomycetes</taxon>
        <taxon>Micrococcales</taxon>
        <taxon>Intrasporangiaceae</taxon>
        <taxon>Knoellia</taxon>
    </lineage>
</organism>
<dbReference type="EMBL" id="AVPL01000014">
    <property type="protein sequence ID" value="KGN41677.1"/>
    <property type="molecule type" value="Genomic_DNA"/>
</dbReference>
<dbReference type="InterPro" id="IPR016032">
    <property type="entry name" value="Sig_transdc_resp-reg_C-effctor"/>
</dbReference>
<feature type="domain" description="Response regulatory" evidence="5">
    <location>
        <begin position="1"/>
        <end position="116"/>
    </location>
</feature>
<dbReference type="STRING" id="1385519.N801_06680"/>
<evidence type="ECO:0000259" key="4">
    <source>
        <dbReference type="PROSITE" id="PS50043"/>
    </source>
</evidence>
<protein>
    <submittedName>
        <fullName evidence="6">LuxR family transcriptional regulator</fullName>
    </submittedName>
</protein>
<dbReference type="GO" id="GO:0003677">
    <property type="term" value="F:DNA binding"/>
    <property type="evidence" value="ECO:0007669"/>
    <property type="project" value="UniProtKB-KW"/>
</dbReference>
<accession>A0A0A0K018</accession>
<dbReference type="InterPro" id="IPR001789">
    <property type="entry name" value="Sig_transdc_resp-reg_receiver"/>
</dbReference>
<comment type="caution">
    <text evidence="6">The sequence shown here is derived from an EMBL/GenBank/DDBJ whole genome shotgun (WGS) entry which is preliminary data.</text>
</comment>
<evidence type="ECO:0000313" key="6">
    <source>
        <dbReference type="EMBL" id="KGN41677.1"/>
    </source>
</evidence>
<evidence type="ECO:0000256" key="1">
    <source>
        <dbReference type="ARBA" id="ARBA00022553"/>
    </source>
</evidence>
<dbReference type="SMART" id="SM00448">
    <property type="entry name" value="REC"/>
    <property type="match status" value="1"/>
</dbReference>
<dbReference type="CDD" id="cd06170">
    <property type="entry name" value="LuxR_C_like"/>
    <property type="match status" value="1"/>
</dbReference>
<feature type="domain" description="HTH luxR-type" evidence="4">
    <location>
        <begin position="142"/>
        <end position="207"/>
    </location>
</feature>
<dbReference type="InterPro" id="IPR000792">
    <property type="entry name" value="Tscrpt_reg_LuxR_C"/>
</dbReference>
<dbReference type="InterPro" id="IPR039420">
    <property type="entry name" value="WalR-like"/>
</dbReference>
<dbReference type="SUPFAM" id="SSF52172">
    <property type="entry name" value="CheY-like"/>
    <property type="match status" value="1"/>
</dbReference>
<feature type="modified residue" description="4-aspartylphosphate" evidence="3">
    <location>
        <position position="51"/>
    </location>
</feature>
<reference evidence="6 7" key="1">
    <citation type="submission" date="2013-08" db="EMBL/GenBank/DDBJ databases">
        <title>The genome sequence of Knoellia aerolata.</title>
        <authorList>
            <person name="Zhu W."/>
            <person name="Wang G."/>
        </authorList>
    </citation>
    <scope>NUCLEOTIDE SEQUENCE [LARGE SCALE GENOMIC DNA]</scope>
    <source>
        <strain evidence="6 7">DSM 18566</strain>
    </source>
</reference>
<keyword evidence="2" id="KW-0238">DNA-binding</keyword>
<dbReference type="InterPro" id="IPR011006">
    <property type="entry name" value="CheY-like_superfamily"/>
</dbReference>
<gene>
    <name evidence="6" type="ORF">N801_06680</name>
</gene>
<dbReference type="Pfam" id="PF00196">
    <property type="entry name" value="GerE"/>
    <property type="match status" value="1"/>
</dbReference>
<dbReference type="Gene3D" id="3.40.50.2300">
    <property type="match status" value="1"/>
</dbReference>
<dbReference type="PANTHER" id="PTHR43214">
    <property type="entry name" value="TWO-COMPONENT RESPONSE REGULATOR"/>
    <property type="match status" value="1"/>
</dbReference>
<dbReference type="PRINTS" id="PR00038">
    <property type="entry name" value="HTHLUXR"/>
</dbReference>